<proteinExistence type="predicted"/>
<dbReference type="Proteomes" id="UP001205486">
    <property type="component" value="Unassembled WGS sequence"/>
</dbReference>
<dbReference type="EMBL" id="JALJZS010000001">
    <property type="protein sequence ID" value="MCP1998320.1"/>
    <property type="molecule type" value="Genomic_DNA"/>
</dbReference>
<keyword evidence="1" id="KW-0689">Ribosomal protein</keyword>
<name>A0ACC6AHI1_NITWI</name>
<keyword evidence="1" id="KW-0687">Ribonucleoprotein</keyword>
<comment type="caution">
    <text evidence="1">The sequence shown here is derived from an EMBL/GenBank/DDBJ whole genome shotgun (WGS) entry which is preliminary data.</text>
</comment>
<keyword evidence="2" id="KW-1185">Reference proteome</keyword>
<organism evidence="1 2">
    <name type="scientific">Nitrobacter winogradskyi</name>
    <name type="common">Nitrobacter agilis</name>
    <dbReference type="NCBI Taxonomy" id="913"/>
    <lineage>
        <taxon>Bacteria</taxon>
        <taxon>Pseudomonadati</taxon>
        <taxon>Pseudomonadota</taxon>
        <taxon>Alphaproteobacteria</taxon>
        <taxon>Hyphomicrobiales</taxon>
        <taxon>Nitrobacteraceae</taxon>
        <taxon>Nitrobacter</taxon>
    </lineage>
</organism>
<gene>
    <name evidence="1" type="ORF">J2S34_000742</name>
</gene>
<evidence type="ECO:0000313" key="1">
    <source>
        <dbReference type="EMBL" id="MCP1998320.1"/>
    </source>
</evidence>
<protein>
    <submittedName>
        <fullName evidence="1">Ribosomal protein S27AE</fullName>
    </submittedName>
</protein>
<evidence type="ECO:0000313" key="2">
    <source>
        <dbReference type="Proteomes" id="UP001205486"/>
    </source>
</evidence>
<sequence>MCALEDLFLILCTMIVGVLALYCVRGWLLLMNKVAVSTCPRCGLTMTMDQSVAVARLVRRCPHCEREADPLQASASGWIKSSLKPPD</sequence>
<reference evidence="1" key="1">
    <citation type="submission" date="2022-03" db="EMBL/GenBank/DDBJ databases">
        <title>Interactions between chemoautotrophic and heterotrophic bacteria.</title>
        <authorList>
            <person name="Santoro A."/>
        </authorList>
    </citation>
    <scope>NUCLEOTIDE SEQUENCE</scope>
    <source>
        <strain evidence="1">Nb-106</strain>
    </source>
</reference>
<accession>A0ACC6AHI1</accession>